<feature type="transmembrane region" description="Helical" evidence="7">
    <location>
        <begin position="258"/>
        <end position="280"/>
    </location>
</feature>
<keyword evidence="3" id="KW-1003">Cell membrane</keyword>
<dbReference type="GO" id="GO:0022857">
    <property type="term" value="F:transmembrane transporter activity"/>
    <property type="evidence" value="ECO:0007669"/>
    <property type="project" value="InterPro"/>
</dbReference>
<sequence>MDQILITPGISIANDDKQRLGPRTRFGLLASITVTFLAGSSVPTPLYPIYQDQWHFTAMGISFIFSIYAISVLAGLLVFGRLSDYVGRRSVLLWTTVLQLVAMYMLGVADGFTDLVLGRLIQGVSTGAAVPAVGAALIDLNHKRGAVVNALTPAIGSAVGALMGSVFAQALPYPTHTVFAALAFILAIQGVGLLIMRDVRARIPGAARSLMPQFSIPVHVRGPMIIASSLFVAGWAVAGFFASMGPRLIEQLFALPASWAGGLVLAAFAGSGVAAIGTFVNRSMHTLSWIGALGLLTGMAMVLASLITGSLTPFIFGVVISGAGFGAGFQGGIRLVLSKSRAEEVAGVLSVVFLCCYLGMGVPAMIAGYAVASGYGVFDTAIVFAILVMSLSFVAVYRMMNGGGKV</sequence>
<evidence type="ECO:0000313" key="9">
    <source>
        <dbReference type="EMBL" id="AXA23479.1"/>
    </source>
</evidence>
<dbReference type="GO" id="GO:0005886">
    <property type="term" value="C:plasma membrane"/>
    <property type="evidence" value="ECO:0007669"/>
    <property type="project" value="UniProtKB-SubCell"/>
</dbReference>
<keyword evidence="4 7" id="KW-0812">Transmembrane</keyword>
<dbReference type="InterPro" id="IPR050171">
    <property type="entry name" value="MFS_Transporters"/>
</dbReference>
<dbReference type="InterPro" id="IPR011701">
    <property type="entry name" value="MFS"/>
</dbReference>
<name>A0AAD0P9H5_PSEPU</name>
<keyword evidence="6 7" id="KW-0472">Membrane</keyword>
<feature type="transmembrane region" description="Helical" evidence="7">
    <location>
        <begin position="177"/>
        <end position="197"/>
    </location>
</feature>
<feature type="transmembrane region" description="Helical" evidence="7">
    <location>
        <begin position="314"/>
        <end position="333"/>
    </location>
</feature>
<dbReference type="RefSeq" id="WP_063542995.1">
    <property type="nucleotide sequence ID" value="NZ_CP011789.1"/>
</dbReference>
<feature type="transmembrane region" description="Helical" evidence="7">
    <location>
        <begin position="56"/>
        <end position="79"/>
    </location>
</feature>
<feature type="transmembrane region" description="Helical" evidence="7">
    <location>
        <begin position="287"/>
        <end position="308"/>
    </location>
</feature>
<proteinExistence type="predicted"/>
<evidence type="ECO:0000256" key="1">
    <source>
        <dbReference type="ARBA" id="ARBA00004651"/>
    </source>
</evidence>
<evidence type="ECO:0000256" key="4">
    <source>
        <dbReference type="ARBA" id="ARBA00022692"/>
    </source>
</evidence>
<feature type="transmembrane region" description="Helical" evidence="7">
    <location>
        <begin position="377"/>
        <end position="397"/>
    </location>
</feature>
<dbReference type="Gene3D" id="1.20.1250.20">
    <property type="entry name" value="MFS general substrate transporter like domains"/>
    <property type="match status" value="1"/>
</dbReference>
<dbReference type="EMBL" id="CP030750">
    <property type="protein sequence ID" value="AXA23479.1"/>
    <property type="molecule type" value="Genomic_DNA"/>
</dbReference>
<feature type="transmembrane region" description="Helical" evidence="7">
    <location>
        <begin position="120"/>
        <end position="138"/>
    </location>
</feature>
<reference evidence="9 10" key="1">
    <citation type="submission" date="2018-06" db="EMBL/GenBank/DDBJ databases">
        <title>The genome of Pseudomonas putida NX-1, a lignin degrader.</title>
        <authorList>
            <person name="Xu Z."/>
        </authorList>
    </citation>
    <scope>NUCLEOTIDE SEQUENCE [LARGE SCALE GENOMIC DNA]</scope>
    <source>
        <strain evidence="9 10">NX-1</strain>
    </source>
</reference>
<evidence type="ECO:0000313" key="10">
    <source>
        <dbReference type="Proteomes" id="UP000251617"/>
    </source>
</evidence>
<dbReference type="PROSITE" id="PS50850">
    <property type="entry name" value="MFS"/>
    <property type="match status" value="1"/>
</dbReference>
<keyword evidence="5 7" id="KW-1133">Transmembrane helix</keyword>
<gene>
    <name evidence="9" type="ORF">C1S65_04870</name>
</gene>
<feature type="transmembrane region" description="Helical" evidence="7">
    <location>
        <begin position="91"/>
        <end position="108"/>
    </location>
</feature>
<organism evidence="9 10">
    <name type="scientific">Pseudomonas putida</name>
    <name type="common">Arthrobacter siderocapsulatus</name>
    <dbReference type="NCBI Taxonomy" id="303"/>
    <lineage>
        <taxon>Bacteria</taxon>
        <taxon>Pseudomonadati</taxon>
        <taxon>Pseudomonadota</taxon>
        <taxon>Gammaproteobacteria</taxon>
        <taxon>Pseudomonadales</taxon>
        <taxon>Pseudomonadaceae</taxon>
        <taxon>Pseudomonas</taxon>
    </lineage>
</organism>
<evidence type="ECO:0000259" key="8">
    <source>
        <dbReference type="PROSITE" id="PS50850"/>
    </source>
</evidence>
<evidence type="ECO:0000256" key="7">
    <source>
        <dbReference type="SAM" id="Phobius"/>
    </source>
</evidence>
<dbReference type="Proteomes" id="UP000251617">
    <property type="component" value="Chromosome"/>
</dbReference>
<keyword evidence="2" id="KW-0813">Transport</keyword>
<evidence type="ECO:0000256" key="6">
    <source>
        <dbReference type="ARBA" id="ARBA00023136"/>
    </source>
</evidence>
<feature type="transmembrane region" description="Helical" evidence="7">
    <location>
        <begin position="345"/>
        <end position="371"/>
    </location>
</feature>
<dbReference type="InterPro" id="IPR020846">
    <property type="entry name" value="MFS_dom"/>
</dbReference>
<dbReference type="SUPFAM" id="SSF103473">
    <property type="entry name" value="MFS general substrate transporter"/>
    <property type="match status" value="1"/>
</dbReference>
<evidence type="ECO:0000256" key="3">
    <source>
        <dbReference type="ARBA" id="ARBA00022475"/>
    </source>
</evidence>
<feature type="domain" description="Major facilitator superfamily (MFS) profile" evidence="8">
    <location>
        <begin position="1"/>
        <end position="400"/>
    </location>
</feature>
<dbReference type="Pfam" id="PF07690">
    <property type="entry name" value="MFS_1"/>
    <property type="match status" value="1"/>
</dbReference>
<evidence type="ECO:0000256" key="2">
    <source>
        <dbReference type="ARBA" id="ARBA00022448"/>
    </source>
</evidence>
<protein>
    <submittedName>
        <fullName evidence="9">MFS transporter</fullName>
    </submittedName>
</protein>
<comment type="subcellular location">
    <subcellularLocation>
        <location evidence="1">Cell membrane</location>
        <topology evidence="1">Multi-pass membrane protein</topology>
    </subcellularLocation>
</comment>
<evidence type="ECO:0000256" key="5">
    <source>
        <dbReference type="ARBA" id="ARBA00022989"/>
    </source>
</evidence>
<dbReference type="InterPro" id="IPR036259">
    <property type="entry name" value="MFS_trans_sf"/>
</dbReference>
<feature type="transmembrane region" description="Helical" evidence="7">
    <location>
        <begin position="150"/>
        <end position="171"/>
    </location>
</feature>
<feature type="transmembrane region" description="Helical" evidence="7">
    <location>
        <begin position="26"/>
        <end position="50"/>
    </location>
</feature>
<feature type="transmembrane region" description="Helical" evidence="7">
    <location>
        <begin position="218"/>
        <end position="238"/>
    </location>
</feature>
<accession>A0AAD0P9H5</accession>
<dbReference type="AlphaFoldDB" id="A0AAD0P9H5"/>
<dbReference type="PANTHER" id="PTHR23517">
    <property type="entry name" value="RESISTANCE PROTEIN MDTM, PUTATIVE-RELATED-RELATED"/>
    <property type="match status" value="1"/>
</dbReference>